<evidence type="ECO:0000256" key="1">
    <source>
        <dbReference type="ARBA" id="ARBA00001946"/>
    </source>
</evidence>
<dbReference type="InterPro" id="IPR024195">
    <property type="entry name" value="NUDIX_hydrolase_YfcD_pred"/>
</dbReference>
<dbReference type="GO" id="GO:0016817">
    <property type="term" value="F:hydrolase activity, acting on acid anhydrides"/>
    <property type="evidence" value="ECO:0007669"/>
    <property type="project" value="InterPro"/>
</dbReference>
<proteinExistence type="predicted"/>
<dbReference type="CDD" id="cd04697">
    <property type="entry name" value="NUDIX_Hydrolase"/>
    <property type="match status" value="1"/>
</dbReference>
<evidence type="ECO:0000313" key="7">
    <source>
        <dbReference type="Proteomes" id="UP000355283"/>
    </source>
</evidence>
<dbReference type="EMBL" id="SDOX01000121">
    <property type="protein sequence ID" value="TFJ82113.1"/>
    <property type="molecule type" value="Genomic_DNA"/>
</dbReference>
<dbReference type="Proteomes" id="UP000355283">
    <property type="component" value="Unassembled WGS sequence"/>
</dbReference>
<keyword evidence="2" id="KW-0479">Metal-binding</keyword>
<keyword evidence="3" id="KW-0378">Hydrolase</keyword>
<name>A0A4D9CX45_9STRA</name>
<dbReference type="InterPro" id="IPR000086">
    <property type="entry name" value="NUDIX_hydrolase_dom"/>
</dbReference>
<dbReference type="GO" id="GO:0046872">
    <property type="term" value="F:metal ion binding"/>
    <property type="evidence" value="ECO:0007669"/>
    <property type="project" value="UniProtKB-KW"/>
</dbReference>
<comment type="caution">
    <text evidence="6">The sequence shown here is derived from an EMBL/GenBank/DDBJ whole genome shotgun (WGS) entry which is preliminary data.</text>
</comment>
<feature type="domain" description="Nudix hydrolase" evidence="5">
    <location>
        <begin position="32"/>
        <end position="161"/>
    </location>
</feature>
<dbReference type="PANTHER" id="PTHR10885">
    <property type="entry name" value="ISOPENTENYL-DIPHOSPHATE DELTA-ISOMERASE"/>
    <property type="match status" value="1"/>
</dbReference>
<dbReference type="AlphaFoldDB" id="A0A4D9CX45"/>
<dbReference type="SUPFAM" id="SSF55811">
    <property type="entry name" value="Nudix"/>
    <property type="match status" value="1"/>
</dbReference>
<dbReference type="Gene3D" id="3.90.79.10">
    <property type="entry name" value="Nucleoside Triphosphate Pyrophosphohydrolase"/>
    <property type="match status" value="1"/>
</dbReference>
<comment type="cofactor">
    <cofactor evidence="1">
        <name>Mg(2+)</name>
        <dbReference type="ChEBI" id="CHEBI:18420"/>
    </cofactor>
</comment>
<evidence type="ECO:0000256" key="2">
    <source>
        <dbReference type="ARBA" id="ARBA00022723"/>
    </source>
</evidence>
<dbReference type="PROSITE" id="PS51462">
    <property type="entry name" value="NUDIX"/>
    <property type="match status" value="1"/>
</dbReference>
<keyword evidence="4" id="KW-0460">Magnesium</keyword>
<protein>
    <recommendedName>
        <fullName evidence="5">Nudix hydrolase domain-containing protein</fullName>
    </recommendedName>
</protein>
<accession>A0A4D9CX45</accession>
<dbReference type="Pfam" id="PF00293">
    <property type="entry name" value="NUDIX"/>
    <property type="match status" value="1"/>
</dbReference>
<dbReference type="InterPro" id="IPR015797">
    <property type="entry name" value="NUDIX_hydrolase-like_dom_sf"/>
</dbReference>
<evidence type="ECO:0000256" key="3">
    <source>
        <dbReference type="ARBA" id="ARBA00022801"/>
    </source>
</evidence>
<dbReference type="PIRSF" id="PIRSF017340">
    <property type="entry name" value="Nudix_hydro"/>
    <property type="match status" value="1"/>
</dbReference>
<dbReference type="OrthoDB" id="510307at2759"/>
<dbReference type="PANTHER" id="PTHR10885:SF0">
    <property type="entry name" value="ISOPENTENYL-DIPHOSPHATE DELTA-ISOMERASE"/>
    <property type="match status" value="1"/>
</dbReference>
<evidence type="ECO:0000256" key="4">
    <source>
        <dbReference type="ARBA" id="ARBA00022842"/>
    </source>
</evidence>
<organism evidence="6 7">
    <name type="scientific">Nannochloropsis salina CCMP1776</name>
    <dbReference type="NCBI Taxonomy" id="1027361"/>
    <lineage>
        <taxon>Eukaryota</taxon>
        <taxon>Sar</taxon>
        <taxon>Stramenopiles</taxon>
        <taxon>Ochrophyta</taxon>
        <taxon>Eustigmatophyceae</taxon>
        <taxon>Eustigmatales</taxon>
        <taxon>Monodopsidaceae</taxon>
        <taxon>Microchloropsis</taxon>
        <taxon>Microchloropsis salina</taxon>
    </lineage>
</organism>
<reference evidence="6 7" key="1">
    <citation type="submission" date="2019-01" db="EMBL/GenBank/DDBJ databases">
        <title>Nuclear Genome Assembly of the Microalgal Biofuel strain Nannochloropsis salina CCMP1776.</title>
        <authorList>
            <person name="Hovde B."/>
        </authorList>
    </citation>
    <scope>NUCLEOTIDE SEQUENCE [LARGE SCALE GENOMIC DNA]</scope>
    <source>
        <strain evidence="6 7">CCMP1776</strain>
    </source>
</reference>
<dbReference type="NCBIfam" id="NF011922">
    <property type="entry name" value="PRK15393.1"/>
    <property type="match status" value="1"/>
</dbReference>
<evidence type="ECO:0000259" key="5">
    <source>
        <dbReference type="PROSITE" id="PS51462"/>
    </source>
</evidence>
<sequence length="179" mass="20815">MSLSADEIVDIVDESNQVLRQERREIMRKERLLHRSTYIFARNSQGQYYVQKRTMLKDYCPGYYEVVAGGVVGAGETYAENADREAEEELGIPPSAEKEHLFTFLYQDERIRVFGDAWEVVWDGALTLQKEEVESVHPMTLEEVFIRVEAGDKFTPDSLYATRKYLDFLREKGEKSNEN</sequence>
<gene>
    <name evidence="6" type="ORF">NSK_006778</name>
</gene>
<keyword evidence="7" id="KW-1185">Reference proteome</keyword>
<evidence type="ECO:0000313" key="6">
    <source>
        <dbReference type="EMBL" id="TFJ82113.1"/>
    </source>
</evidence>